<gene>
    <name evidence="2" type="ORF">PCOR1329_LOCUS43327</name>
</gene>
<proteinExistence type="predicted"/>
<name>A0ABN9TXN2_9DINO</name>
<comment type="caution">
    <text evidence="2">The sequence shown here is derived from an EMBL/GenBank/DDBJ whole genome shotgun (WGS) entry which is preliminary data.</text>
</comment>
<evidence type="ECO:0008006" key="4">
    <source>
        <dbReference type="Google" id="ProtNLM"/>
    </source>
</evidence>
<sequence>MKGKSLVSSRIDRIEIVNAKLLDYKTRSMEGVRKMLAAKAADMTSTLMKETFTIWAGWEVMEWKRDKELQSQMEMLNDKLSNTKAMQKRKSRAVLARMNADSEGGLAHMMFSAWVVFHQEYQKDDKAMEDEIKKKEQAIAEFLKSKSDSARKVLMASMGGTDSALLQMAMQGWTEALAEAKEEQRMADALEAKQKRFTTFGSNAKLNGMNALQKSTYYAEQAVILRVWTNWRIHVRSEATLRQYSLKIDAKRRQLVGVQEMFRSFANELESGLKRGAESTRGENAPAVLAGRGLHKSESTGALPDIGSGRGGPGRRPRGHEKEAMSRTQGHSRQHRADGSDRDRREHVRLSAGPVADAGLVAPRAAWS</sequence>
<feature type="region of interest" description="Disordered" evidence="1">
    <location>
        <begin position="289"/>
        <end position="368"/>
    </location>
</feature>
<evidence type="ECO:0000313" key="3">
    <source>
        <dbReference type="Proteomes" id="UP001189429"/>
    </source>
</evidence>
<keyword evidence="3" id="KW-1185">Reference proteome</keyword>
<evidence type="ECO:0000313" key="2">
    <source>
        <dbReference type="EMBL" id="CAK0851076.1"/>
    </source>
</evidence>
<evidence type="ECO:0000256" key="1">
    <source>
        <dbReference type="SAM" id="MobiDB-lite"/>
    </source>
</evidence>
<organism evidence="2 3">
    <name type="scientific">Prorocentrum cordatum</name>
    <dbReference type="NCBI Taxonomy" id="2364126"/>
    <lineage>
        <taxon>Eukaryota</taxon>
        <taxon>Sar</taxon>
        <taxon>Alveolata</taxon>
        <taxon>Dinophyceae</taxon>
        <taxon>Prorocentrales</taxon>
        <taxon>Prorocentraceae</taxon>
        <taxon>Prorocentrum</taxon>
    </lineage>
</organism>
<protein>
    <recommendedName>
        <fullName evidence="4">Protein of centriole 5</fullName>
    </recommendedName>
</protein>
<reference evidence="2" key="1">
    <citation type="submission" date="2023-10" db="EMBL/GenBank/DDBJ databases">
        <authorList>
            <person name="Chen Y."/>
            <person name="Shah S."/>
            <person name="Dougan E. K."/>
            <person name="Thang M."/>
            <person name="Chan C."/>
        </authorList>
    </citation>
    <scope>NUCLEOTIDE SEQUENCE [LARGE SCALE GENOMIC DNA]</scope>
</reference>
<accession>A0ABN9TXN2</accession>
<dbReference type="EMBL" id="CAUYUJ010015206">
    <property type="protein sequence ID" value="CAK0851076.1"/>
    <property type="molecule type" value="Genomic_DNA"/>
</dbReference>
<dbReference type="Proteomes" id="UP001189429">
    <property type="component" value="Unassembled WGS sequence"/>
</dbReference>
<feature type="compositionally biased region" description="Basic and acidic residues" evidence="1">
    <location>
        <begin position="335"/>
        <end position="349"/>
    </location>
</feature>